<evidence type="ECO:0000259" key="1">
    <source>
        <dbReference type="PROSITE" id="PS50995"/>
    </source>
</evidence>
<dbReference type="GO" id="GO:0003700">
    <property type="term" value="F:DNA-binding transcription factor activity"/>
    <property type="evidence" value="ECO:0007669"/>
    <property type="project" value="InterPro"/>
</dbReference>
<accession>A0A1I6S524</accession>
<dbReference type="PRINTS" id="PR00598">
    <property type="entry name" value="HTHMARR"/>
</dbReference>
<dbReference type="InterPro" id="IPR000835">
    <property type="entry name" value="HTH_MarR-typ"/>
</dbReference>
<dbReference type="AlphaFoldDB" id="A0A1I6S524"/>
<dbReference type="InterPro" id="IPR036388">
    <property type="entry name" value="WH-like_DNA-bd_sf"/>
</dbReference>
<dbReference type="RefSeq" id="WP_093417567.1">
    <property type="nucleotide sequence ID" value="NZ_FOZX01000004.1"/>
</dbReference>
<dbReference type="PROSITE" id="PS50995">
    <property type="entry name" value="HTH_MARR_2"/>
    <property type="match status" value="1"/>
</dbReference>
<dbReference type="Pfam" id="PF01047">
    <property type="entry name" value="MarR"/>
    <property type="match status" value="1"/>
</dbReference>
<organism evidence="2 3">
    <name type="scientific">Saccharopolyspora flava</name>
    <dbReference type="NCBI Taxonomy" id="95161"/>
    <lineage>
        <taxon>Bacteria</taxon>
        <taxon>Bacillati</taxon>
        <taxon>Actinomycetota</taxon>
        <taxon>Actinomycetes</taxon>
        <taxon>Pseudonocardiales</taxon>
        <taxon>Pseudonocardiaceae</taxon>
        <taxon>Saccharopolyspora</taxon>
    </lineage>
</organism>
<protein>
    <submittedName>
        <fullName evidence="2">DNA-binding transcriptional regulator, MarR family</fullName>
    </submittedName>
</protein>
<reference evidence="3" key="1">
    <citation type="submission" date="2016-10" db="EMBL/GenBank/DDBJ databases">
        <authorList>
            <person name="Varghese N."/>
            <person name="Submissions S."/>
        </authorList>
    </citation>
    <scope>NUCLEOTIDE SEQUENCE [LARGE SCALE GENOMIC DNA]</scope>
    <source>
        <strain evidence="3">DSM 44771</strain>
    </source>
</reference>
<keyword evidence="2" id="KW-0238">DNA-binding</keyword>
<gene>
    <name evidence="2" type="ORF">SAMN05660874_02895</name>
</gene>
<dbReference type="InterPro" id="IPR036390">
    <property type="entry name" value="WH_DNA-bd_sf"/>
</dbReference>
<dbReference type="STRING" id="95161.SAMN05660874_02895"/>
<dbReference type="GO" id="GO:0003677">
    <property type="term" value="F:DNA binding"/>
    <property type="evidence" value="ECO:0007669"/>
    <property type="project" value="UniProtKB-KW"/>
</dbReference>
<dbReference type="GO" id="GO:0006950">
    <property type="term" value="P:response to stress"/>
    <property type="evidence" value="ECO:0007669"/>
    <property type="project" value="TreeGrafter"/>
</dbReference>
<name>A0A1I6S524_9PSEU</name>
<proteinExistence type="predicted"/>
<dbReference type="Gene3D" id="1.10.10.10">
    <property type="entry name" value="Winged helix-like DNA-binding domain superfamily/Winged helix DNA-binding domain"/>
    <property type="match status" value="1"/>
</dbReference>
<dbReference type="Proteomes" id="UP000198852">
    <property type="component" value="Unassembled WGS sequence"/>
</dbReference>
<dbReference type="OrthoDB" id="8635520at2"/>
<evidence type="ECO:0000313" key="2">
    <source>
        <dbReference type="EMBL" id="SFS72047.1"/>
    </source>
</evidence>
<dbReference type="SUPFAM" id="SSF46785">
    <property type="entry name" value="Winged helix' DNA-binding domain"/>
    <property type="match status" value="1"/>
</dbReference>
<dbReference type="PANTHER" id="PTHR33164">
    <property type="entry name" value="TRANSCRIPTIONAL REGULATOR, MARR FAMILY"/>
    <property type="match status" value="1"/>
</dbReference>
<keyword evidence="3" id="KW-1185">Reference proteome</keyword>
<dbReference type="InterPro" id="IPR039422">
    <property type="entry name" value="MarR/SlyA-like"/>
</dbReference>
<feature type="domain" description="HTH marR-type" evidence="1">
    <location>
        <begin position="8"/>
        <end position="141"/>
    </location>
</feature>
<dbReference type="EMBL" id="FOZX01000004">
    <property type="protein sequence ID" value="SFS72047.1"/>
    <property type="molecule type" value="Genomic_DNA"/>
</dbReference>
<sequence>MGAHHGLVDDLGFLLSRASGVVARSVSAELEPLGLRVRSYSVLALSAEEGAGINQRRLAEIIGLDPSQVVALVDELEQRDLVARIPDPRDRRNKLVQATESGRELVAEAQARVTELEDGYFHRMSPRRLDELRAILREISFPHEPHA</sequence>
<dbReference type="PANTHER" id="PTHR33164:SF43">
    <property type="entry name" value="HTH-TYPE TRANSCRIPTIONAL REPRESSOR YETL"/>
    <property type="match status" value="1"/>
</dbReference>
<dbReference type="SMART" id="SM00347">
    <property type="entry name" value="HTH_MARR"/>
    <property type="match status" value="1"/>
</dbReference>
<evidence type="ECO:0000313" key="3">
    <source>
        <dbReference type="Proteomes" id="UP000198852"/>
    </source>
</evidence>